<keyword evidence="5" id="KW-1133">Transmembrane helix</keyword>
<feature type="domain" description="Cytochrome c" evidence="7">
    <location>
        <begin position="27"/>
        <end position="119"/>
    </location>
</feature>
<evidence type="ECO:0000313" key="8">
    <source>
        <dbReference type="EMBL" id="GLB52262.1"/>
    </source>
</evidence>
<keyword evidence="3 4" id="KW-0408">Iron</keyword>
<dbReference type="Pfam" id="PF00034">
    <property type="entry name" value="Cytochrom_C"/>
    <property type="match status" value="1"/>
</dbReference>
<dbReference type="Proteomes" id="UP001143545">
    <property type="component" value="Unassembled WGS sequence"/>
</dbReference>
<dbReference type="GO" id="GO:0009055">
    <property type="term" value="F:electron transfer activity"/>
    <property type="evidence" value="ECO:0007669"/>
    <property type="project" value="InterPro"/>
</dbReference>
<evidence type="ECO:0000313" key="9">
    <source>
        <dbReference type="Proteomes" id="UP001143545"/>
    </source>
</evidence>
<gene>
    <name evidence="8" type="ORF">NBRC110019_13010</name>
</gene>
<evidence type="ECO:0000256" key="1">
    <source>
        <dbReference type="ARBA" id="ARBA00022617"/>
    </source>
</evidence>
<evidence type="ECO:0000256" key="2">
    <source>
        <dbReference type="ARBA" id="ARBA00022723"/>
    </source>
</evidence>
<evidence type="ECO:0000256" key="5">
    <source>
        <dbReference type="SAM" id="Phobius"/>
    </source>
</evidence>
<accession>A0A9W6B5J9</accession>
<organism evidence="8 9">
    <name type="scientific">Neptunitalea chrysea</name>
    <dbReference type="NCBI Taxonomy" id="1647581"/>
    <lineage>
        <taxon>Bacteria</taxon>
        <taxon>Pseudomonadati</taxon>
        <taxon>Bacteroidota</taxon>
        <taxon>Flavobacteriia</taxon>
        <taxon>Flavobacteriales</taxon>
        <taxon>Flavobacteriaceae</taxon>
        <taxon>Neptunitalea</taxon>
    </lineage>
</organism>
<dbReference type="EMBL" id="BRVP01000007">
    <property type="protein sequence ID" value="GLB52262.1"/>
    <property type="molecule type" value="Genomic_DNA"/>
</dbReference>
<dbReference type="GO" id="GO:0020037">
    <property type="term" value="F:heme binding"/>
    <property type="evidence" value="ECO:0007669"/>
    <property type="project" value="InterPro"/>
</dbReference>
<reference evidence="8" key="1">
    <citation type="submission" date="2022-07" db="EMBL/GenBank/DDBJ databases">
        <title>Taxonomy of Novel Oxalotrophic and Methylotrophic Bacteria.</title>
        <authorList>
            <person name="Sahin N."/>
            <person name="Tani A."/>
        </authorList>
    </citation>
    <scope>NUCLEOTIDE SEQUENCE</scope>
    <source>
        <strain evidence="8">AM327</strain>
    </source>
</reference>
<name>A0A9W6B5J9_9FLAO</name>
<dbReference type="GO" id="GO:0046872">
    <property type="term" value="F:metal ion binding"/>
    <property type="evidence" value="ECO:0007669"/>
    <property type="project" value="UniProtKB-KW"/>
</dbReference>
<dbReference type="RefSeq" id="WP_281753464.1">
    <property type="nucleotide sequence ID" value="NZ_BRVP01000007.1"/>
</dbReference>
<feature type="chain" id="PRO_5040900199" description="Cytochrome c domain-containing protein" evidence="6">
    <location>
        <begin position="26"/>
        <end position="203"/>
    </location>
</feature>
<keyword evidence="1 4" id="KW-0349">Heme</keyword>
<evidence type="ECO:0000259" key="7">
    <source>
        <dbReference type="PROSITE" id="PS51007"/>
    </source>
</evidence>
<keyword evidence="2 4" id="KW-0479">Metal-binding</keyword>
<keyword evidence="5" id="KW-0472">Membrane</keyword>
<evidence type="ECO:0000256" key="6">
    <source>
        <dbReference type="SAM" id="SignalP"/>
    </source>
</evidence>
<feature type="signal peptide" evidence="6">
    <location>
        <begin position="1"/>
        <end position="25"/>
    </location>
</feature>
<keyword evidence="6" id="KW-0732">Signal</keyword>
<protein>
    <recommendedName>
        <fullName evidence="7">Cytochrome c domain-containing protein</fullName>
    </recommendedName>
</protein>
<comment type="caution">
    <text evidence="8">The sequence shown here is derived from an EMBL/GenBank/DDBJ whole genome shotgun (WGS) entry which is preliminary data.</text>
</comment>
<dbReference type="Gene3D" id="1.10.760.10">
    <property type="entry name" value="Cytochrome c-like domain"/>
    <property type="match status" value="1"/>
</dbReference>
<dbReference type="InterPro" id="IPR009056">
    <property type="entry name" value="Cyt_c-like_dom"/>
</dbReference>
<evidence type="ECO:0000256" key="4">
    <source>
        <dbReference type="PROSITE-ProRule" id="PRU00433"/>
    </source>
</evidence>
<evidence type="ECO:0000256" key="3">
    <source>
        <dbReference type="ARBA" id="ARBA00023004"/>
    </source>
</evidence>
<keyword evidence="9" id="KW-1185">Reference proteome</keyword>
<keyword evidence="5" id="KW-0812">Transmembrane</keyword>
<feature type="transmembrane region" description="Helical" evidence="5">
    <location>
        <begin position="165"/>
        <end position="185"/>
    </location>
</feature>
<sequence>MKIYKSLTQLIFITLFILATHSISAQDDAVAGKKTFNTRCAACHSVAKKMVGPALKNVDERHTEEWIINFVHSSQTVIKLGDVEAVRLFKENNQVVMPDHPDLTATDIKNVLTFIKEESTKVGAKKELKIVENYEPYKGESSAWHKIVYLDVPGDHKPVTKDDTFFWGVLTFSILIFVGALLLFVKIGDMGDVIIEITKKKKQ</sequence>
<dbReference type="AlphaFoldDB" id="A0A9W6B5J9"/>
<dbReference type="InterPro" id="IPR036909">
    <property type="entry name" value="Cyt_c-like_dom_sf"/>
</dbReference>
<proteinExistence type="predicted"/>
<dbReference type="PROSITE" id="PS51007">
    <property type="entry name" value="CYTC"/>
    <property type="match status" value="1"/>
</dbReference>
<dbReference type="SUPFAM" id="SSF46626">
    <property type="entry name" value="Cytochrome c"/>
    <property type="match status" value="1"/>
</dbReference>